<feature type="transmembrane region" description="Helical" evidence="8">
    <location>
        <begin position="966"/>
        <end position="987"/>
    </location>
</feature>
<name>A0A9R1XTC1_LACSA</name>
<dbReference type="SUPFAM" id="SSF52058">
    <property type="entry name" value="L domain-like"/>
    <property type="match status" value="3"/>
</dbReference>
<dbReference type="InterPro" id="IPR032675">
    <property type="entry name" value="LRR_dom_sf"/>
</dbReference>
<dbReference type="FunFam" id="3.80.10.10:FF:000383">
    <property type="entry name" value="Leucine-rich repeat receptor protein kinase EMS1"/>
    <property type="match status" value="1"/>
</dbReference>
<keyword evidence="4 8" id="KW-0812">Transmembrane</keyword>
<keyword evidence="7 8" id="KW-0472">Membrane</keyword>
<dbReference type="GO" id="GO:0005886">
    <property type="term" value="C:plasma membrane"/>
    <property type="evidence" value="ECO:0007669"/>
    <property type="project" value="UniProtKB-SubCell"/>
</dbReference>
<dbReference type="InterPro" id="IPR055414">
    <property type="entry name" value="LRR_R13L4/SHOC2-like"/>
</dbReference>
<dbReference type="GO" id="GO:0051707">
    <property type="term" value="P:response to other organism"/>
    <property type="evidence" value="ECO:0007669"/>
    <property type="project" value="UniProtKB-ARBA"/>
</dbReference>
<dbReference type="PANTHER" id="PTHR48062">
    <property type="entry name" value="RECEPTOR-LIKE PROTEIN 14"/>
    <property type="match status" value="1"/>
</dbReference>
<keyword evidence="6 8" id="KW-1133">Transmembrane helix</keyword>
<feature type="domain" description="Disease resistance R13L4/SHOC-2-like LRR" evidence="9">
    <location>
        <begin position="396"/>
        <end position="611"/>
    </location>
</feature>
<evidence type="ECO:0000256" key="5">
    <source>
        <dbReference type="ARBA" id="ARBA00022737"/>
    </source>
</evidence>
<evidence type="ECO:0000256" key="6">
    <source>
        <dbReference type="ARBA" id="ARBA00022989"/>
    </source>
</evidence>
<keyword evidence="11" id="KW-1185">Reference proteome</keyword>
<dbReference type="Pfam" id="PF23598">
    <property type="entry name" value="LRR_14"/>
    <property type="match status" value="1"/>
</dbReference>
<dbReference type="Pfam" id="PF13855">
    <property type="entry name" value="LRR_8"/>
    <property type="match status" value="1"/>
</dbReference>
<dbReference type="FunFam" id="3.80.10.10:FF:000095">
    <property type="entry name" value="LRR receptor-like serine/threonine-protein kinase GSO1"/>
    <property type="match status" value="1"/>
</dbReference>
<organism evidence="10 11">
    <name type="scientific">Lactuca sativa</name>
    <name type="common">Garden lettuce</name>
    <dbReference type="NCBI Taxonomy" id="4236"/>
    <lineage>
        <taxon>Eukaryota</taxon>
        <taxon>Viridiplantae</taxon>
        <taxon>Streptophyta</taxon>
        <taxon>Embryophyta</taxon>
        <taxon>Tracheophyta</taxon>
        <taxon>Spermatophyta</taxon>
        <taxon>Magnoliopsida</taxon>
        <taxon>eudicotyledons</taxon>
        <taxon>Gunneridae</taxon>
        <taxon>Pentapetalae</taxon>
        <taxon>asterids</taxon>
        <taxon>campanulids</taxon>
        <taxon>Asterales</taxon>
        <taxon>Asteraceae</taxon>
        <taxon>Cichorioideae</taxon>
        <taxon>Cichorieae</taxon>
        <taxon>Lactucinae</taxon>
        <taxon>Lactuca</taxon>
    </lineage>
</organism>
<dbReference type="SMART" id="SM00369">
    <property type="entry name" value="LRR_TYP"/>
    <property type="match status" value="12"/>
</dbReference>
<dbReference type="Gene3D" id="3.80.10.10">
    <property type="entry name" value="Ribonuclease Inhibitor"/>
    <property type="match status" value="3"/>
</dbReference>
<reference evidence="10 11" key="1">
    <citation type="journal article" date="2017" name="Nat. Commun.">
        <title>Genome assembly with in vitro proximity ligation data and whole-genome triplication in lettuce.</title>
        <authorList>
            <person name="Reyes-Chin-Wo S."/>
            <person name="Wang Z."/>
            <person name="Yang X."/>
            <person name="Kozik A."/>
            <person name="Arikit S."/>
            <person name="Song C."/>
            <person name="Xia L."/>
            <person name="Froenicke L."/>
            <person name="Lavelle D.O."/>
            <person name="Truco M.J."/>
            <person name="Xia R."/>
            <person name="Zhu S."/>
            <person name="Xu C."/>
            <person name="Xu H."/>
            <person name="Xu X."/>
            <person name="Cox K."/>
            <person name="Korf I."/>
            <person name="Meyers B.C."/>
            <person name="Michelmore R.W."/>
        </authorList>
    </citation>
    <scope>NUCLEOTIDE SEQUENCE [LARGE SCALE GENOMIC DNA]</scope>
    <source>
        <strain evidence="11">cv. Salinas</strain>
        <tissue evidence="10">Seedlings</tissue>
    </source>
</reference>
<dbReference type="GO" id="GO:0006952">
    <property type="term" value="P:defense response"/>
    <property type="evidence" value="ECO:0007669"/>
    <property type="project" value="UniProtKB-ARBA"/>
</dbReference>
<dbReference type="Proteomes" id="UP000235145">
    <property type="component" value="Unassembled WGS sequence"/>
</dbReference>
<evidence type="ECO:0000256" key="4">
    <source>
        <dbReference type="ARBA" id="ARBA00022692"/>
    </source>
</evidence>
<evidence type="ECO:0000259" key="9">
    <source>
        <dbReference type="Pfam" id="PF23598"/>
    </source>
</evidence>
<evidence type="ECO:0000256" key="3">
    <source>
        <dbReference type="ARBA" id="ARBA00022614"/>
    </source>
</evidence>
<evidence type="ECO:0000256" key="8">
    <source>
        <dbReference type="SAM" id="Phobius"/>
    </source>
</evidence>
<dbReference type="Pfam" id="PF13516">
    <property type="entry name" value="LRR_6"/>
    <property type="match status" value="1"/>
</dbReference>
<accession>A0A9R1XTC1</accession>
<evidence type="ECO:0000256" key="2">
    <source>
        <dbReference type="ARBA" id="ARBA00009592"/>
    </source>
</evidence>
<feature type="transmembrane region" description="Helical" evidence="8">
    <location>
        <begin position="994"/>
        <end position="1011"/>
    </location>
</feature>
<dbReference type="InterPro" id="IPR051502">
    <property type="entry name" value="RLP_Defense_Trigger"/>
</dbReference>
<proteinExistence type="inferred from homology"/>
<dbReference type="PANTHER" id="PTHR48062:SF21">
    <property type="entry name" value="RECEPTOR-LIKE PROTEIN 12"/>
    <property type="match status" value="1"/>
</dbReference>
<sequence>MAPSLATKMDCWALSKRNSWLYLSSMIHILMIWKAQGDCIEEERKALLDIKASHINLYDSKMDHFLPTWVDYGSSTPGDGGGNCCDWQRVNCNTTTGHVTELSLFNLRERDVYRDQFERKLWPLNVSLFLHFKELTSLNLSYNFLDKEIIKTGLERLSSLKKLEELDLSRNDDIDNDILPSLTTLTSLKILNLSYTSLNGNLPISGTFSSFFRLLYTNAYYRETYTLFKQIAEFAALENLEMLDLSNCQFNGTLEIQASERVSILTKLKTLNLGSSRRFNLFDNQLSWPFPAQALSHLTNLEELDLSYRRLVGTPNIQACSSLSRLKRLESINLSGNDFNKSIISCLTALPSLKILDLSWSITSLRSSFPVKEFVKLPDLEVLLLIGNSFNGTLPMEAFASFHHLEVLDLSGNWFVGSVPSAIQALSSLRALSFARNKLNGSLPDHGFSNLKNLHELDLSGNMLHGTLPQCFNNLSSLRFLDISSNQFTGTLVPSLFANLTSLEYVDFSHNTFEGSFSFSSFANHSKLEVIRFSSDNDKFEVETEEPIGWIPLFQLEILELSNCYMNKTKGRVIPGFLLHQHKLRELDMSHNSLEGQFPNWLIKNNMNLEVLILRNNLFGGKPLYRNANMKWLDMSGNSMIGTIPENIPNFFPNISNLNFSMNALTGVIPSSIGKFSKLLALDLSDNKLSGEVPSGLFTKISTLMILKLSRNKLHGEVLSVNLSWGILNSVYLDSNHFTGKFGNKSSKENFDSLTSLDISNNLFTDMEHLLLGSNRFTGSIPNFFRNLTNVLTLDMGDNDLSAAYRISPGLAQDSDSTNVGVRSFRTQVEVEFTTKKLLLHYKGDILNYMTGLDLSGNKLTGEIPEELGSLTQLRALNLSHNQLTGPIPVNFSNLANIESLDLSSNGRLPEMKAQFGTFTEASYGENPLLCGPPVEKKCMTTNSQVIDPRVEEDNEKWYGIDMTCFYASSGSTCFVFLLGFVALLYINPQWRTWWLHSVEVCMFTCYYFFYDLVNKFSMPFCK</sequence>
<dbReference type="Pfam" id="PF00560">
    <property type="entry name" value="LRR_1"/>
    <property type="match status" value="4"/>
</dbReference>
<evidence type="ECO:0000256" key="1">
    <source>
        <dbReference type="ARBA" id="ARBA00004167"/>
    </source>
</evidence>
<dbReference type="GO" id="GO:0012505">
    <property type="term" value="C:endomembrane system"/>
    <property type="evidence" value="ECO:0007669"/>
    <property type="project" value="UniProtKB-SubCell"/>
</dbReference>
<evidence type="ECO:0000313" key="10">
    <source>
        <dbReference type="EMBL" id="KAJ0224784.1"/>
    </source>
</evidence>
<comment type="caution">
    <text evidence="10">The sequence shown here is derived from an EMBL/GenBank/DDBJ whole genome shotgun (WGS) entry which is preliminary data.</text>
</comment>
<dbReference type="PRINTS" id="PR00019">
    <property type="entry name" value="LEURICHRPT"/>
</dbReference>
<comment type="similarity">
    <text evidence="2">Belongs to the RLP family.</text>
</comment>
<evidence type="ECO:0000313" key="11">
    <source>
        <dbReference type="Proteomes" id="UP000235145"/>
    </source>
</evidence>
<keyword evidence="5" id="KW-0677">Repeat</keyword>
<dbReference type="InterPro" id="IPR003591">
    <property type="entry name" value="Leu-rich_rpt_typical-subtyp"/>
</dbReference>
<keyword evidence="3" id="KW-0433">Leucine-rich repeat</keyword>
<dbReference type="InterPro" id="IPR001611">
    <property type="entry name" value="Leu-rich_rpt"/>
</dbReference>
<evidence type="ECO:0000256" key="7">
    <source>
        <dbReference type="ARBA" id="ARBA00023136"/>
    </source>
</evidence>
<protein>
    <recommendedName>
        <fullName evidence="9">Disease resistance R13L4/SHOC-2-like LRR domain-containing protein</fullName>
    </recommendedName>
</protein>
<dbReference type="AlphaFoldDB" id="A0A9R1XTC1"/>
<comment type="subcellular location">
    <subcellularLocation>
        <location evidence="1">Membrane</location>
        <topology evidence="1">Single-pass membrane protein</topology>
    </subcellularLocation>
</comment>
<gene>
    <name evidence="10" type="ORF">LSAT_V11C100013740</name>
</gene>
<dbReference type="EMBL" id="NBSK02000001">
    <property type="protein sequence ID" value="KAJ0224784.1"/>
    <property type="molecule type" value="Genomic_DNA"/>
</dbReference>